<proteinExistence type="predicted"/>
<name>A0ACB8SRE1_9AGAM</name>
<dbReference type="EMBL" id="MU277235">
    <property type="protein sequence ID" value="KAI0058466.1"/>
    <property type="molecule type" value="Genomic_DNA"/>
</dbReference>
<reference evidence="1" key="1">
    <citation type="submission" date="2021-03" db="EMBL/GenBank/DDBJ databases">
        <authorList>
            <consortium name="DOE Joint Genome Institute"/>
            <person name="Ahrendt S."/>
            <person name="Looney B.P."/>
            <person name="Miyauchi S."/>
            <person name="Morin E."/>
            <person name="Drula E."/>
            <person name="Courty P.E."/>
            <person name="Chicoki N."/>
            <person name="Fauchery L."/>
            <person name="Kohler A."/>
            <person name="Kuo A."/>
            <person name="Labutti K."/>
            <person name="Pangilinan J."/>
            <person name="Lipzen A."/>
            <person name="Riley R."/>
            <person name="Andreopoulos W."/>
            <person name="He G."/>
            <person name="Johnson J."/>
            <person name="Barry K.W."/>
            <person name="Grigoriev I.V."/>
            <person name="Nagy L."/>
            <person name="Hibbett D."/>
            <person name="Henrissat B."/>
            <person name="Matheny P.B."/>
            <person name="Labbe J."/>
            <person name="Martin F."/>
        </authorList>
    </citation>
    <scope>NUCLEOTIDE SEQUENCE</scope>
    <source>
        <strain evidence="1">HHB10654</strain>
    </source>
</reference>
<accession>A0ACB8SRE1</accession>
<dbReference type="Proteomes" id="UP000814140">
    <property type="component" value="Unassembled WGS sequence"/>
</dbReference>
<sequence>MPVCAGIPCDASACPSVPPPSPCQAIDLGKHPALRVILNVYPRSVRVQRGARPQGTKCQDNGVSLLDSRPSTLVAIELALFRDWCKMLEGRVLSNSGCGLKVETDFGSSTRLRAVPSFERKWSCHPRHDSVSFAKGLASTEYPRSRGCAKDWTCG</sequence>
<gene>
    <name evidence="1" type="ORF">BV25DRAFT_1239434</name>
</gene>
<protein>
    <submittedName>
        <fullName evidence="1">Uncharacterized protein</fullName>
    </submittedName>
</protein>
<reference evidence="1" key="2">
    <citation type="journal article" date="2022" name="New Phytol.">
        <title>Evolutionary transition to the ectomycorrhizal habit in the genomes of a hyperdiverse lineage of mushroom-forming fungi.</title>
        <authorList>
            <person name="Looney B."/>
            <person name="Miyauchi S."/>
            <person name="Morin E."/>
            <person name="Drula E."/>
            <person name="Courty P.E."/>
            <person name="Kohler A."/>
            <person name="Kuo A."/>
            <person name="LaButti K."/>
            <person name="Pangilinan J."/>
            <person name="Lipzen A."/>
            <person name="Riley R."/>
            <person name="Andreopoulos W."/>
            <person name="He G."/>
            <person name="Johnson J."/>
            <person name="Nolan M."/>
            <person name="Tritt A."/>
            <person name="Barry K.W."/>
            <person name="Grigoriev I.V."/>
            <person name="Nagy L.G."/>
            <person name="Hibbett D."/>
            <person name="Henrissat B."/>
            <person name="Matheny P.B."/>
            <person name="Labbe J."/>
            <person name="Martin F.M."/>
        </authorList>
    </citation>
    <scope>NUCLEOTIDE SEQUENCE</scope>
    <source>
        <strain evidence="1">HHB10654</strain>
    </source>
</reference>
<evidence type="ECO:0000313" key="2">
    <source>
        <dbReference type="Proteomes" id="UP000814140"/>
    </source>
</evidence>
<organism evidence="1 2">
    <name type="scientific">Artomyces pyxidatus</name>
    <dbReference type="NCBI Taxonomy" id="48021"/>
    <lineage>
        <taxon>Eukaryota</taxon>
        <taxon>Fungi</taxon>
        <taxon>Dikarya</taxon>
        <taxon>Basidiomycota</taxon>
        <taxon>Agaricomycotina</taxon>
        <taxon>Agaricomycetes</taxon>
        <taxon>Russulales</taxon>
        <taxon>Auriscalpiaceae</taxon>
        <taxon>Artomyces</taxon>
    </lineage>
</organism>
<evidence type="ECO:0000313" key="1">
    <source>
        <dbReference type="EMBL" id="KAI0058466.1"/>
    </source>
</evidence>
<comment type="caution">
    <text evidence="1">The sequence shown here is derived from an EMBL/GenBank/DDBJ whole genome shotgun (WGS) entry which is preliminary data.</text>
</comment>
<keyword evidence="2" id="KW-1185">Reference proteome</keyword>